<evidence type="ECO:0000313" key="2">
    <source>
        <dbReference type="EMBL" id="HEN42870.1"/>
    </source>
</evidence>
<protein>
    <submittedName>
        <fullName evidence="2">Uncharacterized protein</fullName>
    </submittedName>
</protein>
<feature type="region of interest" description="Disordered" evidence="1">
    <location>
        <begin position="48"/>
        <end position="70"/>
    </location>
</feature>
<dbReference type="EMBL" id="DSOV01000047">
    <property type="protein sequence ID" value="HEN42870.1"/>
    <property type="molecule type" value="Genomic_DNA"/>
</dbReference>
<gene>
    <name evidence="2" type="ORF">ENQ87_10955</name>
</gene>
<accession>A0A831UDV1</accession>
<dbReference type="NCBIfam" id="NF045719">
    <property type="entry name" value="GSU3473_fam"/>
    <property type="match status" value="1"/>
</dbReference>
<reference evidence="2" key="1">
    <citation type="journal article" date="2020" name="mSystems">
        <title>Genome- and Community-Level Interaction Insights into Carbon Utilization and Element Cycling Functions of Hydrothermarchaeota in Hydrothermal Sediment.</title>
        <authorList>
            <person name="Zhou Z."/>
            <person name="Liu Y."/>
            <person name="Xu W."/>
            <person name="Pan J."/>
            <person name="Luo Z.H."/>
            <person name="Li M."/>
        </authorList>
    </citation>
    <scope>NUCLEOTIDE SEQUENCE [LARGE SCALE GENOMIC DNA]</scope>
    <source>
        <strain evidence="2">SpSt-349</strain>
    </source>
</reference>
<sequence>MLIRVRYQDNTYDMVKAWRLEEYLAAGKIAAFLRNGEWVTVGSGLVRHGPAGEYGGPERRRRENNFSRAA</sequence>
<dbReference type="AlphaFoldDB" id="A0A831UDV1"/>
<organism evidence="2">
    <name type="scientific">Geobacter metallireducens</name>
    <dbReference type="NCBI Taxonomy" id="28232"/>
    <lineage>
        <taxon>Bacteria</taxon>
        <taxon>Pseudomonadati</taxon>
        <taxon>Thermodesulfobacteriota</taxon>
        <taxon>Desulfuromonadia</taxon>
        <taxon>Geobacterales</taxon>
        <taxon>Geobacteraceae</taxon>
        <taxon>Geobacter</taxon>
    </lineage>
</organism>
<name>A0A831UDV1_GEOME</name>
<comment type="caution">
    <text evidence="2">The sequence shown here is derived from an EMBL/GenBank/DDBJ whole genome shotgun (WGS) entry which is preliminary data.</text>
</comment>
<dbReference type="InterPro" id="IPR054686">
    <property type="entry name" value="GSU3473-like"/>
</dbReference>
<proteinExistence type="predicted"/>
<feature type="compositionally biased region" description="Basic and acidic residues" evidence="1">
    <location>
        <begin position="56"/>
        <end position="70"/>
    </location>
</feature>
<evidence type="ECO:0000256" key="1">
    <source>
        <dbReference type="SAM" id="MobiDB-lite"/>
    </source>
</evidence>